<comment type="caution">
    <text evidence="1">The sequence shown here is derived from an EMBL/GenBank/DDBJ whole genome shotgun (WGS) entry which is preliminary data.</text>
</comment>
<sequence>MTSINDSSFPIPIKMSENNEGCISEEALQRLTEDIGKKMVEGAEKTQSKSSSSCIYRVPKEIHKRKESAYTPRFVSIGPLHSKGQHILNSSGQNLKRSYANTLVGRISSKEGGSEEEKLNKSKEVLMECVRKMRKSLDKAKKCYAEEVEDVLDVEMLVIDGCFILELLNKFTNNKESDNRNDPIFGNILMPIYVQHDLLLLENQLPFFVLNELFDLTVARTVGISRNHSLHKYVISFFRSMWKSENNGLTMMTRTTNNDYDHILDILHNHYRHHDAKPGPGGPNVVMPCASDLEYAGVMLEEGTKVGFSKPQGPFHRAQFKIPTLDLYDSTEPFLRNLIAYEQCCSGVPGYFTSYAILMDTLINTPKDVQVLEKAGIIRNYLGASEDASDLFNNLCKEIVLVEFYFTETTTAAAKYSKLCWHDAMAHLRRRYFATPWTFLAFSAGFITFGITIIKFVRADFR</sequence>
<protein>
    <submittedName>
        <fullName evidence="1">UPF0481 protein</fullName>
    </submittedName>
</protein>
<gene>
    <name evidence="1" type="ORF">LOK49_LG05G00299</name>
</gene>
<evidence type="ECO:0000313" key="2">
    <source>
        <dbReference type="Proteomes" id="UP001060215"/>
    </source>
</evidence>
<dbReference type="EMBL" id="CM045761">
    <property type="protein sequence ID" value="KAI8013996.1"/>
    <property type="molecule type" value="Genomic_DNA"/>
</dbReference>
<accession>A0ACC0HLJ3</accession>
<dbReference type="Proteomes" id="UP001060215">
    <property type="component" value="Chromosome 4"/>
</dbReference>
<keyword evidence="2" id="KW-1185">Reference proteome</keyword>
<name>A0ACC0HLJ3_9ERIC</name>
<evidence type="ECO:0000313" key="1">
    <source>
        <dbReference type="EMBL" id="KAI8013996.1"/>
    </source>
</evidence>
<proteinExistence type="predicted"/>
<organism evidence="1 2">
    <name type="scientific">Camellia lanceoleosa</name>
    <dbReference type="NCBI Taxonomy" id="1840588"/>
    <lineage>
        <taxon>Eukaryota</taxon>
        <taxon>Viridiplantae</taxon>
        <taxon>Streptophyta</taxon>
        <taxon>Embryophyta</taxon>
        <taxon>Tracheophyta</taxon>
        <taxon>Spermatophyta</taxon>
        <taxon>Magnoliopsida</taxon>
        <taxon>eudicotyledons</taxon>
        <taxon>Gunneridae</taxon>
        <taxon>Pentapetalae</taxon>
        <taxon>asterids</taxon>
        <taxon>Ericales</taxon>
        <taxon>Theaceae</taxon>
        <taxon>Camellia</taxon>
    </lineage>
</organism>
<reference evidence="1 2" key="1">
    <citation type="journal article" date="2022" name="Plant J.">
        <title>Chromosome-level genome of Camellia lanceoleosa provides a valuable resource for understanding genome evolution and self-incompatibility.</title>
        <authorList>
            <person name="Gong W."/>
            <person name="Xiao S."/>
            <person name="Wang L."/>
            <person name="Liao Z."/>
            <person name="Chang Y."/>
            <person name="Mo W."/>
            <person name="Hu G."/>
            <person name="Li W."/>
            <person name="Zhao G."/>
            <person name="Zhu H."/>
            <person name="Hu X."/>
            <person name="Ji K."/>
            <person name="Xiang X."/>
            <person name="Song Q."/>
            <person name="Yuan D."/>
            <person name="Jin S."/>
            <person name="Zhang L."/>
        </authorList>
    </citation>
    <scope>NUCLEOTIDE SEQUENCE [LARGE SCALE GENOMIC DNA]</scope>
    <source>
        <strain evidence="1">SQ_2022a</strain>
    </source>
</reference>